<keyword evidence="1" id="KW-0677">Repeat</keyword>
<keyword evidence="6" id="KW-1185">Reference proteome</keyword>
<dbReference type="OrthoDB" id="20872at2759"/>
<feature type="region of interest" description="Disordered" evidence="4">
    <location>
        <begin position="1"/>
        <end position="23"/>
    </location>
</feature>
<sequence length="190" mass="20718">MKELGMQVGTREYGEGDGMGGPPMENETIVVKAIRKGDWGLCNSIMSTYADESYQDEWREKTEDGETPWQVALTEIGRVELARLVREGEDVNEAPKTWGGNTVLHDACKRGRVDVVEYVVGEGGDVNGKGRQGFTPTVLACRGGMVEVVRLCLEGGGDWKVVVAGKNGREWAEGQGKRGEGVVELIDGWE</sequence>
<accession>A0A9W7GCZ4</accession>
<evidence type="ECO:0000256" key="4">
    <source>
        <dbReference type="SAM" id="MobiDB-lite"/>
    </source>
</evidence>
<comment type="caution">
    <text evidence="5">The sequence shown here is derived from an EMBL/GenBank/DDBJ whole genome shotgun (WGS) entry which is preliminary data.</text>
</comment>
<evidence type="ECO:0000256" key="1">
    <source>
        <dbReference type="ARBA" id="ARBA00022737"/>
    </source>
</evidence>
<dbReference type="Pfam" id="PF12796">
    <property type="entry name" value="Ank_2"/>
    <property type="match status" value="1"/>
</dbReference>
<evidence type="ECO:0000256" key="3">
    <source>
        <dbReference type="PROSITE-ProRule" id="PRU00023"/>
    </source>
</evidence>
<dbReference type="PROSITE" id="PS50297">
    <property type="entry name" value="ANK_REP_REGION"/>
    <property type="match status" value="1"/>
</dbReference>
<dbReference type="SMART" id="SM00248">
    <property type="entry name" value="ANK"/>
    <property type="match status" value="3"/>
</dbReference>
<proteinExistence type="predicted"/>
<dbReference type="PANTHER" id="PTHR24123:SF33">
    <property type="entry name" value="PROTEIN HOS4"/>
    <property type="match status" value="1"/>
</dbReference>
<dbReference type="InterPro" id="IPR051165">
    <property type="entry name" value="Multifunctional_ANK_Repeat"/>
</dbReference>
<protein>
    <recommendedName>
        <fullName evidence="7">Ankyrin repeat protein</fullName>
    </recommendedName>
</protein>
<dbReference type="PROSITE" id="PS50088">
    <property type="entry name" value="ANK_REPEAT"/>
    <property type="match status" value="1"/>
</dbReference>
<dbReference type="PANTHER" id="PTHR24123">
    <property type="entry name" value="ANKYRIN REPEAT-CONTAINING"/>
    <property type="match status" value="1"/>
</dbReference>
<dbReference type="SUPFAM" id="SSF48403">
    <property type="entry name" value="Ankyrin repeat"/>
    <property type="match status" value="1"/>
</dbReference>
<organism evidence="5 6">
    <name type="scientific">Triparma columacea</name>
    <dbReference type="NCBI Taxonomy" id="722753"/>
    <lineage>
        <taxon>Eukaryota</taxon>
        <taxon>Sar</taxon>
        <taxon>Stramenopiles</taxon>
        <taxon>Ochrophyta</taxon>
        <taxon>Bolidophyceae</taxon>
        <taxon>Parmales</taxon>
        <taxon>Triparmaceae</taxon>
        <taxon>Triparma</taxon>
    </lineage>
</organism>
<keyword evidence="2 3" id="KW-0040">ANK repeat</keyword>
<evidence type="ECO:0000313" key="6">
    <source>
        <dbReference type="Proteomes" id="UP001165065"/>
    </source>
</evidence>
<dbReference type="AlphaFoldDB" id="A0A9W7GCZ4"/>
<dbReference type="Proteomes" id="UP001165065">
    <property type="component" value="Unassembled WGS sequence"/>
</dbReference>
<name>A0A9W7GCZ4_9STRA</name>
<evidence type="ECO:0000313" key="5">
    <source>
        <dbReference type="EMBL" id="GMI43445.1"/>
    </source>
</evidence>
<gene>
    <name evidence="5" type="ORF">TrCOL_g4285</name>
</gene>
<dbReference type="EMBL" id="BRYA01001453">
    <property type="protein sequence ID" value="GMI43445.1"/>
    <property type="molecule type" value="Genomic_DNA"/>
</dbReference>
<feature type="repeat" description="ANK" evidence="3">
    <location>
        <begin position="99"/>
        <end position="131"/>
    </location>
</feature>
<dbReference type="InterPro" id="IPR002110">
    <property type="entry name" value="Ankyrin_rpt"/>
</dbReference>
<dbReference type="InterPro" id="IPR036770">
    <property type="entry name" value="Ankyrin_rpt-contain_sf"/>
</dbReference>
<evidence type="ECO:0008006" key="7">
    <source>
        <dbReference type="Google" id="ProtNLM"/>
    </source>
</evidence>
<dbReference type="Gene3D" id="1.25.40.20">
    <property type="entry name" value="Ankyrin repeat-containing domain"/>
    <property type="match status" value="1"/>
</dbReference>
<evidence type="ECO:0000256" key="2">
    <source>
        <dbReference type="ARBA" id="ARBA00023043"/>
    </source>
</evidence>
<reference evidence="6" key="1">
    <citation type="journal article" date="2023" name="Commun. Biol.">
        <title>Genome analysis of Parmales, the sister group of diatoms, reveals the evolutionary specialization of diatoms from phago-mixotrophs to photoautotrophs.</title>
        <authorList>
            <person name="Ban H."/>
            <person name="Sato S."/>
            <person name="Yoshikawa S."/>
            <person name="Yamada K."/>
            <person name="Nakamura Y."/>
            <person name="Ichinomiya M."/>
            <person name="Sato N."/>
            <person name="Blanc-Mathieu R."/>
            <person name="Endo H."/>
            <person name="Kuwata A."/>
            <person name="Ogata H."/>
        </authorList>
    </citation>
    <scope>NUCLEOTIDE SEQUENCE [LARGE SCALE GENOMIC DNA]</scope>
</reference>